<evidence type="ECO:0000313" key="14">
    <source>
        <dbReference type="EMBL" id="KIJ88654.1"/>
    </source>
</evidence>
<dbReference type="InterPro" id="IPR018095">
    <property type="entry name" value="Thymidylate_kin_CS"/>
</dbReference>
<evidence type="ECO:0000259" key="13">
    <source>
        <dbReference type="Pfam" id="PF02223"/>
    </source>
</evidence>
<evidence type="ECO:0000256" key="5">
    <source>
        <dbReference type="ARBA" id="ARBA00022727"/>
    </source>
</evidence>
<dbReference type="NCBIfam" id="TIGR00041">
    <property type="entry name" value="DTMP_kinase"/>
    <property type="match status" value="1"/>
</dbReference>
<dbReference type="FunFam" id="3.40.50.300:FF:000225">
    <property type="entry name" value="Thymidylate kinase"/>
    <property type="match status" value="1"/>
</dbReference>
<keyword evidence="8 12" id="KW-0067">ATP-binding</keyword>
<evidence type="ECO:0000256" key="4">
    <source>
        <dbReference type="ARBA" id="ARBA00022679"/>
    </source>
</evidence>
<dbReference type="GO" id="GO:0006235">
    <property type="term" value="P:dTTP biosynthetic process"/>
    <property type="evidence" value="ECO:0007669"/>
    <property type="project" value="UniProtKB-UniRule"/>
</dbReference>
<accession>A0A0C2QXT3</accession>
<evidence type="ECO:0000256" key="6">
    <source>
        <dbReference type="ARBA" id="ARBA00022741"/>
    </source>
</evidence>
<keyword evidence="7 12" id="KW-0418">Kinase</keyword>
<name>A0A0C2QXT3_9RICK</name>
<evidence type="ECO:0000256" key="3">
    <source>
        <dbReference type="ARBA" id="ARBA00017144"/>
    </source>
</evidence>
<evidence type="ECO:0000313" key="15">
    <source>
        <dbReference type="Proteomes" id="UP000031952"/>
    </source>
</evidence>
<dbReference type="PANTHER" id="PTHR10344">
    <property type="entry name" value="THYMIDYLATE KINASE"/>
    <property type="match status" value="1"/>
</dbReference>
<dbReference type="EC" id="2.7.4.9" evidence="2 12"/>
<dbReference type="Proteomes" id="UP000031952">
    <property type="component" value="Unassembled WGS sequence"/>
</dbReference>
<comment type="catalytic activity">
    <reaction evidence="10 12">
        <text>dTMP + ATP = dTDP + ADP</text>
        <dbReference type="Rhea" id="RHEA:13517"/>
        <dbReference type="ChEBI" id="CHEBI:30616"/>
        <dbReference type="ChEBI" id="CHEBI:58369"/>
        <dbReference type="ChEBI" id="CHEBI:63528"/>
        <dbReference type="ChEBI" id="CHEBI:456216"/>
        <dbReference type="EC" id="2.7.4.9"/>
    </reaction>
</comment>
<dbReference type="EMBL" id="JWSW01000033">
    <property type="protein sequence ID" value="KIJ88654.1"/>
    <property type="molecule type" value="Genomic_DNA"/>
</dbReference>
<evidence type="ECO:0000256" key="8">
    <source>
        <dbReference type="ARBA" id="ARBA00022840"/>
    </source>
</evidence>
<dbReference type="PROSITE" id="PS01331">
    <property type="entry name" value="THYMIDYLATE_KINASE"/>
    <property type="match status" value="1"/>
</dbReference>
<evidence type="ECO:0000256" key="10">
    <source>
        <dbReference type="ARBA" id="ARBA00048743"/>
    </source>
</evidence>
<evidence type="ECO:0000256" key="11">
    <source>
        <dbReference type="ARBA" id="ARBA00057735"/>
    </source>
</evidence>
<reference evidence="14 15" key="1">
    <citation type="submission" date="2014-12" db="EMBL/GenBank/DDBJ databases">
        <title>Whole genome sequence of Candidatus Rickettsia asemboensis strain NMRCii isolated from cat fleas in west Kenya.</title>
        <authorList>
            <person name="Jima D."/>
            <person name="Luce-Fedrow A."/>
            <person name="Yang Y."/>
            <person name="Maina A.N."/>
            <person name="Snesrud E.C."/>
            <person name="Jarman R.G."/>
            <person name="Richards A.L."/>
            <person name="Hang J."/>
        </authorList>
    </citation>
    <scope>NUCLEOTIDE SEQUENCE [LARGE SCALE GENOMIC DNA]</scope>
    <source>
        <strain evidence="14 15">NMRCii</strain>
    </source>
</reference>
<keyword evidence="5 12" id="KW-0545">Nucleotide biosynthesis</keyword>
<protein>
    <recommendedName>
        <fullName evidence="3 12">Thymidylate kinase</fullName>
        <ecNumber evidence="2 12">2.7.4.9</ecNumber>
    </recommendedName>
    <alternativeName>
        <fullName evidence="9 12">dTMP kinase</fullName>
    </alternativeName>
</protein>
<organism evidence="14 15">
    <name type="scientific">Rickettsia asembonensis</name>
    <dbReference type="NCBI Taxonomy" id="1068590"/>
    <lineage>
        <taxon>Bacteria</taxon>
        <taxon>Pseudomonadati</taxon>
        <taxon>Pseudomonadota</taxon>
        <taxon>Alphaproteobacteria</taxon>
        <taxon>Rickettsiales</taxon>
        <taxon>Rickettsiaceae</taxon>
        <taxon>Rickettsieae</taxon>
        <taxon>Rickettsia</taxon>
        <taxon>spotted fever group</taxon>
    </lineage>
</organism>
<dbReference type="GO" id="GO:0006227">
    <property type="term" value="P:dUDP biosynthetic process"/>
    <property type="evidence" value="ECO:0007669"/>
    <property type="project" value="TreeGrafter"/>
</dbReference>
<dbReference type="InterPro" id="IPR039430">
    <property type="entry name" value="Thymidylate_kin-like_dom"/>
</dbReference>
<dbReference type="GO" id="GO:0005829">
    <property type="term" value="C:cytosol"/>
    <property type="evidence" value="ECO:0007669"/>
    <property type="project" value="TreeGrafter"/>
</dbReference>
<dbReference type="HAMAP" id="MF_00165">
    <property type="entry name" value="Thymidylate_kinase"/>
    <property type="match status" value="1"/>
</dbReference>
<keyword evidence="15" id="KW-1185">Reference proteome</keyword>
<dbReference type="GO" id="GO:0005524">
    <property type="term" value="F:ATP binding"/>
    <property type="evidence" value="ECO:0007669"/>
    <property type="project" value="UniProtKB-UniRule"/>
</dbReference>
<dbReference type="SUPFAM" id="SSF52540">
    <property type="entry name" value="P-loop containing nucleoside triphosphate hydrolases"/>
    <property type="match status" value="1"/>
</dbReference>
<comment type="function">
    <text evidence="11 12">Phosphorylation of dTMP to form dTDP in both de novo and salvage pathways of dTTP synthesis.</text>
</comment>
<dbReference type="Pfam" id="PF02223">
    <property type="entry name" value="Thymidylate_kin"/>
    <property type="match status" value="1"/>
</dbReference>
<feature type="binding site" evidence="12">
    <location>
        <begin position="14"/>
        <end position="21"/>
    </location>
    <ligand>
        <name>ATP</name>
        <dbReference type="ChEBI" id="CHEBI:30616"/>
    </ligand>
</feature>
<dbReference type="GO" id="GO:0006233">
    <property type="term" value="P:dTDP biosynthetic process"/>
    <property type="evidence" value="ECO:0007669"/>
    <property type="project" value="InterPro"/>
</dbReference>
<gene>
    <name evidence="12" type="primary">tmk</name>
    <name evidence="14" type="ORF">SB78_04365</name>
</gene>
<comment type="similarity">
    <text evidence="1 12">Belongs to the thymidylate kinase family.</text>
</comment>
<proteinExistence type="inferred from homology"/>
<keyword evidence="6 12" id="KW-0547">Nucleotide-binding</keyword>
<keyword evidence="4 12" id="KW-0808">Transferase</keyword>
<dbReference type="GO" id="GO:0004798">
    <property type="term" value="F:dTMP kinase activity"/>
    <property type="evidence" value="ECO:0007669"/>
    <property type="project" value="UniProtKB-UniRule"/>
</dbReference>
<evidence type="ECO:0000256" key="9">
    <source>
        <dbReference type="ARBA" id="ARBA00029962"/>
    </source>
</evidence>
<feature type="domain" description="Thymidylate kinase-like" evidence="13">
    <location>
        <begin position="12"/>
        <end position="199"/>
    </location>
</feature>
<dbReference type="CDD" id="cd01672">
    <property type="entry name" value="TMPK"/>
    <property type="match status" value="1"/>
</dbReference>
<dbReference type="RefSeq" id="WP_041078903.1">
    <property type="nucleotide sequence ID" value="NZ_JWSW01000033.1"/>
</dbReference>
<dbReference type="AlphaFoldDB" id="A0A0C2QXT3"/>
<dbReference type="Gene3D" id="3.40.50.300">
    <property type="entry name" value="P-loop containing nucleotide triphosphate hydrolases"/>
    <property type="match status" value="1"/>
</dbReference>
<dbReference type="InterPro" id="IPR027417">
    <property type="entry name" value="P-loop_NTPase"/>
</dbReference>
<evidence type="ECO:0000256" key="1">
    <source>
        <dbReference type="ARBA" id="ARBA00009776"/>
    </source>
</evidence>
<comment type="caution">
    <text evidence="14">The sequence shown here is derived from an EMBL/GenBank/DDBJ whole genome shotgun (WGS) entry which is preliminary data.</text>
</comment>
<dbReference type="InterPro" id="IPR018094">
    <property type="entry name" value="Thymidylate_kinase"/>
</dbReference>
<evidence type="ECO:0000256" key="2">
    <source>
        <dbReference type="ARBA" id="ARBA00012980"/>
    </source>
</evidence>
<evidence type="ECO:0000256" key="7">
    <source>
        <dbReference type="ARBA" id="ARBA00022777"/>
    </source>
</evidence>
<sequence>MNNLKQGKFITFEGGEGIGKSTQSQMLYEYLKSQNTPVILTREVGGTAVAEKMREILVHEELLPMSELLQVMAARYDHMAQKIIPALQDGHIVICDRFIDSTACYQGLELENGIDLVYNLHKTLMPSLMPDITFFIDVEPDTAIKRVNSRNMSNKFDVRGIDFYKKIYDCFKELSNRFPERIKTIKASDLSPLEVHELIKKHLYTR</sequence>
<dbReference type="PANTHER" id="PTHR10344:SF4">
    <property type="entry name" value="UMP-CMP KINASE 2, MITOCHONDRIAL"/>
    <property type="match status" value="1"/>
</dbReference>
<evidence type="ECO:0000256" key="12">
    <source>
        <dbReference type="HAMAP-Rule" id="MF_00165"/>
    </source>
</evidence>